<feature type="transmembrane region" description="Helical" evidence="7">
    <location>
        <begin position="338"/>
        <end position="358"/>
    </location>
</feature>
<feature type="transmembrane region" description="Helical" evidence="7">
    <location>
        <begin position="21"/>
        <end position="39"/>
    </location>
</feature>
<name>A0ABQ9FR37_TEGGR</name>
<evidence type="ECO:0000256" key="5">
    <source>
        <dbReference type="ARBA" id="ARBA00022989"/>
    </source>
</evidence>
<evidence type="ECO:0000256" key="1">
    <source>
        <dbReference type="ARBA" id="ARBA00004141"/>
    </source>
</evidence>
<dbReference type="InterPro" id="IPR038377">
    <property type="entry name" value="Na/Glc_symporter_sf"/>
</dbReference>
<keyword evidence="4 7" id="KW-0812">Transmembrane</keyword>
<dbReference type="InterPro" id="IPR001734">
    <property type="entry name" value="Na/solute_symporter"/>
</dbReference>
<evidence type="ECO:0000313" key="8">
    <source>
        <dbReference type="EMBL" id="KAJ8319728.1"/>
    </source>
</evidence>
<feature type="transmembrane region" description="Helical" evidence="7">
    <location>
        <begin position="410"/>
        <end position="431"/>
    </location>
</feature>
<feature type="transmembrane region" description="Helical" evidence="7">
    <location>
        <begin position="100"/>
        <end position="121"/>
    </location>
</feature>
<comment type="caution">
    <text evidence="8">The sequence shown here is derived from an EMBL/GenBank/DDBJ whole genome shotgun (WGS) entry which is preliminary data.</text>
</comment>
<evidence type="ECO:0000256" key="3">
    <source>
        <dbReference type="ARBA" id="ARBA00022448"/>
    </source>
</evidence>
<dbReference type="PROSITE" id="PS50283">
    <property type="entry name" value="NA_SOLUT_SYMP_3"/>
    <property type="match status" value="1"/>
</dbReference>
<reference evidence="8 9" key="1">
    <citation type="submission" date="2022-12" db="EMBL/GenBank/DDBJ databases">
        <title>Chromosome-level genome of Tegillarca granosa.</title>
        <authorList>
            <person name="Kim J."/>
        </authorList>
    </citation>
    <scope>NUCLEOTIDE SEQUENCE [LARGE SCALE GENOMIC DNA]</scope>
    <source>
        <strain evidence="8">Teg-2019</strain>
        <tissue evidence="8">Adductor muscle</tissue>
    </source>
</reference>
<evidence type="ECO:0000256" key="6">
    <source>
        <dbReference type="ARBA" id="ARBA00023136"/>
    </source>
</evidence>
<evidence type="ECO:0000256" key="2">
    <source>
        <dbReference type="ARBA" id="ARBA00006434"/>
    </source>
</evidence>
<feature type="transmembrane region" description="Helical" evidence="7">
    <location>
        <begin position="370"/>
        <end position="390"/>
    </location>
</feature>
<protein>
    <submittedName>
        <fullName evidence="8">Uncharacterized protein</fullName>
    </submittedName>
</protein>
<dbReference type="EMBL" id="JARBDR010000147">
    <property type="protein sequence ID" value="KAJ8319728.1"/>
    <property type="molecule type" value="Genomic_DNA"/>
</dbReference>
<proteinExistence type="inferred from homology"/>
<keyword evidence="6 7" id="KW-0472">Membrane</keyword>
<feature type="transmembrane region" description="Helical" evidence="7">
    <location>
        <begin position="489"/>
        <end position="510"/>
    </location>
</feature>
<organism evidence="8 9">
    <name type="scientific">Tegillarca granosa</name>
    <name type="common">Malaysian cockle</name>
    <name type="synonym">Anadara granosa</name>
    <dbReference type="NCBI Taxonomy" id="220873"/>
    <lineage>
        <taxon>Eukaryota</taxon>
        <taxon>Metazoa</taxon>
        <taxon>Spiralia</taxon>
        <taxon>Lophotrochozoa</taxon>
        <taxon>Mollusca</taxon>
        <taxon>Bivalvia</taxon>
        <taxon>Autobranchia</taxon>
        <taxon>Pteriomorphia</taxon>
        <taxon>Arcoida</taxon>
        <taxon>Arcoidea</taxon>
        <taxon>Arcidae</taxon>
        <taxon>Tegillarca</taxon>
    </lineage>
</organism>
<evidence type="ECO:0000256" key="4">
    <source>
        <dbReference type="ARBA" id="ARBA00022692"/>
    </source>
</evidence>
<comment type="subcellular location">
    <subcellularLocation>
        <location evidence="1">Membrane</location>
        <topology evidence="1">Multi-pass membrane protein</topology>
    </subcellularLocation>
</comment>
<dbReference type="PANTHER" id="PTHR46154:SF4">
    <property type="entry name" value="UREA ACTIVE TRANSPORTER"/>
    <property type="match status" value="1"/>
</dbReference>
<dbReference type="Proteomes" id="UP001217089">
    <property type="component" value="Unassembled WGS sequence"/>
</dbReference>
<feature type="transmembrane region" description="Helical" evidence="7">
    <location>
        <begin position="314"/>
        <end position="332"/>
    </location>
</feature>
<evidence type="ECO:0000256" key="7">
    <source>
        <dbReference type="SAM" id="Phobius"/>
    </source>
</evidence>
<sequence length="582" mass="64532">MYNLFSQIIYSRLEKPAHIRLLANLVTIMSLILAAKAALDVFRKRHFGRICSAYPCVYLEGTEKSPLTSQESMYNAMKCIKVPEGNYNDSLLTFRSRSGFIYGLVLFFMATSISFCDQANWQSRIAAKPAQGVLGFIISAYIWFSIPMAISLTASMSYLSMSYKNGTHLLTDFDIDSGFITPYVMEEIMGSTGGLFVDTAVTMALMSTGSGEVMAVSSILVYDIYKTYINPFRKTATPTCCQLCGKEKVSPIIKKTEAEEIQQLCACVSADNCKDCADDIMLLIEGKKSYDLRYNCQIHGLYRHYEDLLIDRKGWCIVWVTIAIVPYGLIIISSGVNLNWAVFTMQSLISPFLTPLLLTIAWSKSTSAGVIAGSVTGLVAAIAGILIVAGTVYSDLKNNFLKNTSSDYSLLAGTVSGIVVSLVVTVVVSLATNKVKNSDESEREWEKTVSIDNPLNSWKRLYKEELSFVPTGTRITSQHMAHIFRSARLVAYIGGGFSLLLFIVILPSIMLSFEVLSYDQFTGFLKFTQVWCMIAAAFAIVVPPIEEIIQILREIKKNKTEKNLKHDGSLQANDQYGQSSRL</sequence>
<keyword evidence="5 7" id="KW-1133">Transmembrane helix</keyword>
<dbReference type="InterPro" id="IPR031155">
    <property type="entry name" value="DUR"/>
</dbReference>
<keyword evidence="9" id="KW-1185">Reference proteome</keyword>
<evidence type="ECO:0000313" key="9">
    <source>
        <dbReference type="Proteomes" id="UP001217089"/>
    </source>
</evidence>
<accession>A0ABQ9FR37</accession>
<comment type="similarity">
    <text evidence="2">Belongs to the sodium:solute symporter (SSF) (TC 2.A.21) family.</text>
</comment>
<feature type="transmembrane region" description="Helical" evidence="7">
    <location>
        <begin position="133"/>
        <end position="159"/>
    </location>
</feature>
<gene>
    <name evidence="8" type="ORF">KUTeg_002718</name>
</gene>
<feature type="transmembrane region" description="Helical" evidence="7">
    <location>
        <begin position="200"/>
        <end position="225"/>
    </location>
</feature>
<keyword evidence="3" id="KW-0813">Transport</keyword>
<dbReference type="PANTHER" id="PTHR46154">
    <property type="match status" value="1"/>
</dbReference>
<dbReference type="Gene3D" id="1.20.1730.10">
    <property type="entry name" value="Sodium/glucose cotransporter"/>
    <property type="match status" value="1"/>
</dbReference>
<feature type="transmembrane region" description="Helical" evidence="7">
    <location>
        <begin position="530"/>
        <end position="549"/>
    </location>
</feature>